<feature type="region of interest" description="Disordered" evidence="1">
    <location>
        <begin position="178"/>
        <end position="202"/>
    </location>
</feature>
<dbReference type="PANTHER" id="PTHR31635">
    <property type="entry name" value="REVERSE TRANSCRIPTASE DOMAIN-CONTAINING PROTEIN-RELATED"/>
    <property type="match status" value="1"/>
</dbReference>
<evidence type="ECO:0000313" key="4">
    <source>
        <dbReference type="Proteomes" id="UP000694427"/>
    </source>
</evidence>
<feature type="domain" description="Reverse transcriptase" evidence="2">
    <location>
        <begin position="366"/>
        <end position="640"/>
    </location>
</feature>
<dbReference type="PANTHER" id="PTHR31635:SF196">
    <property type="entry name" value="REVERSE TRANSCRIPTASE DOMAIN-CONTAINING PROTEIN-RELATED"/>
    <property type="match status" value="1"/>
</dbReference>
<sequence length="1030" mass="119672">MDSHQLIIGGDFNLVLDSDLDRSSRRPVTETKMAKSVKKFMNTYKIIDPWRTLHPNTRQYSYYSPVHQTYTRIDYFLIDSKLLQQTKHCNYETLMLSDHSPLTLHLTFGYNQTSKIWRFDNSILSSKEGIEEIKKHINLYLSFNDTPDVTKSTLWEALKAFIRGQVISWKSLKNKQQREKETQLKKEITETDRQHSSSPSVTLHKKKLALQTELELVYTSRTVKMLTKARHRYYEQGERMGKILAQQIKKQTASRMITEIRTDSGQVTRDLQGINDTFKCFYKKLYTSESKKNPTLIDMFFDKMSIPTISLENLEQLEKPITKQEIEQVINSMQNSKAPGPDGYTSEFYKAFKEQISILLLDVFNEALHRGSLPPTFYHASISLIHKKDKDPLDPASYRPVSLLNVDNKILAKIVATRLETILPTIISQDQTGFIKNRQLFFNIRRLLNIIHTQDKKNLHPEILLSLDAEKAFDRVEWDYLFSTLSKFGFGPKIISLVKLLYAQPHASVRTNNMHSSYFPLSRSTRQGCPLSPLLFAIAIEPLALLLRATEEFIGIKRGKMEHKVSLYADDLLLYISNPVKSVPVIMEILKEFGAVSGYKLNLSKSVLFPINSKARMNTIVFNIFPFSISTEFKYLGINITQEYNGLFKHNFLKLYDQTKKDIESWKNLPLSLAGRINIIRMNVLPKFLFLFQCIPIWIAKAFFSKLDSLMSYFIWNGKTPRIKKMFLQRPTCQGGMGLPCFRRYYWSCNIRSMSFWFSPQGADWSRMESESCYPTSLKALLYSALPISKQKLENPIVSHSVKIWSQIRMHYGWRDASALSPLINNHTFPPSVLNMTFLQWEYKGIQCLKDLFIENIFPTFKQLQSKYSLENKDFFKYLQIRSFVKCLFPSFPNQPPNSAMETVFLSNPFQRGLIAKIHNVLSQEETTPTLDHLKRAWQDDLGVSITDNQWSKAQRNWVLPLFVLDMVFCSSKCFTDCIYPNLSCQRCFLPLVLLVIDVHKGQPLLHICFGIFLTLRPIGTQYFKPFPRF</sequence>
<dbReference type="SUPFAM" id="SSF56672">
    <property type="entry name" value="DNA/RNA polymerases"/>
    <property type="match status" value="1"/>
</dbReference>
<dbReference type="Proteomes" id="UP000694427">
    <property type="component" value="Unplaced"/>
</dbReference>
<dbReference type="InterPro" id="IPR036691">
    <property type="entry name" value="Endo/exonu/phosph_ase_sf"/>
</dbReference>
<dbReference type="Pfam" id="PF00078">
    <property type="entry name" value="RVT_1"/>
    <property type="match status" value="1"/>
</dbReference>
<dbReference type="AlphaFoldDB" id="A0A8C1LRT4"/>
<dbReference type="InterPro" id="IPR000477">
    <property type="entry name" value="RT_dom"/>
</dbReference>
<proteinExistence type="predicted"/>
<dbReference type="Gene3D" id="3.60.10.10">
    <property type="entry name" value="Endonuclease/exonuclease/phosphatase"/>
    <property type="match status" value="1"/>
</dbReference>
<organism evidence="3 4">
    <name type="scientific">Cyprinus carpio</name>
    <name type="common">Common carp</name>
    <dbReference type="NCBI Taxonomy" id="7962"/>
    <lineage>
        <taxon>Eukaryota</taxon>
        <taxon>Metazoa</taxon>
        <taxon>Chordata</taxon>
        <taxon>Craniata</taxon>
        <taxon>Vertebrata</taxon>
        <taxon>Euteleostomi</taxon>
        <taxon>Actinopterygii</taxon>
        <taxon>Neopterygii</taxon>
        <taxon>Teleostei</taxon>
        <taxon>Ostariophysi</taxon>
        <taxon>Cypriniformes</taxon>
        <taxon>Cyprinidae</taxon>
        <taxon>Cyprininae</taxon>
        <taxon>Cyprinus</taxon>
    </lineage>
</organism>
<name>A0A8C1LRT4_CYPCA</name>
<dbReference type="Ensembl" id="ENSCCRT00010071231.1">
    <property type="protein sequence ID" value="ENSCCRP00010064786.1"/>
    <property type="gene ID" value="ENSCCRG00010027708.1"/>
</dbReference>
<reference evidence="3" key="2">
    <citation type="submission" date="2025-09" db="UniProtKB">
        <authorList>
            <consortium name="Ensembl"/>
        </authorList>
    </citation>
    <scope>IDENTIFICATION</scope>
</reference>
<accession>A0A8C1LRT4</accession>
<feature type="compositionally biased region" description="Basic and acidic residues" evidence="1">
    <location>
        <begin position="178"/>
        <end position="195"/>
    </location>
</feature>
<dbReference type="CDD" id="cd01650">
    <property type="entry name" value="RT_nLTR_like"/>
    <property type="match status" value="1"/>
</dbReference>
<evidence type="ECO:0000313" key="3">
    <source>
        <dbReference type="Ensembl" id="ENSCCRP00010064786.1"/>
    </source>
</evidence>
<keyword evidence="4" id="KW-1185">Reference proteome</keyword>
<dbReference type="InterPro" id="IPR043502">
    <property type="entry name" value="DNA/RNA_pol_sf"/>
</dbReference>
<evidence type="ECO:0000256" key="1">
    <source>
        <dbReference type="SAM" id="MobiDB-lite"/>
    </source>
</evidence>
<reference evidence="3" key="1">
    <citation type="submission" date="2025-08" db="UniProtKB">
        <authorList>
            <consortium name="Ensembl"/>
        </authorList>
    </citation>
    <scope>IDENTIFICATION</scope>
</reference>
<dbReference type="PROSITE" id="PS50878">
    <property type="entry name" value="RT_POL"/>
    <property type="match status" value="1"/>
</dbReference>
<evidence type="ECO:0000259" key="2">
    <source>
        <dbReference type="PROSITE" id="PS50878"/>
    </source>
</evidence>
<dbReference type="SUPFAM" id="SSF56219">
    <property type="entry name" value="DNase I-like"/>
    <property type="match status" value="1"/>
</dbReference>
<protein>
    <recommendedName>
        <fullName evidence="2">Reverse transcriptase domain-containing protein</fullName>
    </recommendedName>
</protein>